<evidence type="ECO:0000313" key="2">
    <source>
        <dbReference type="Proteomes" id="UP000322918"/>
    </source>
</evidence>
<organism evidence="1 2">
    <name type="scientific">Arcticibacter tournemirensis</name>
    <dbReference type="NCBI Taxonomy" id="699437"/>
    <lineage>
        <taxon>Bacteria</taxon>
        <taxon>Pseudomonadati</taxon>
        <taxon>Bacteroidota</taxon>
        <taxon>Sphingobacteriia</taxon>
        <taxon>Sphingobacteriales</taxon>
        <taxon>Sphingobacteriaceae</taxon>
        <taxon>Arcticibacter</taxon>
    </lineage>
</organism>
<dbReference type="Proteomes" id="UP000322918">
    <property type="component" value="Unassembled WGS sequence"/>
</dbReference>
<proteinExistence type="predicted"/>
<sequence>MDLEEFKKRWIGRRVLITGKDHPHVNEVGEVKDVEHTSAGWAMAIEGEYNSFYVFNGRDLKLID</sequence>
<protein>
    <submittedName>
        <fullName evidence="1">Uncharacterized protein</fullName>
    </submittedName>
</protein>
<accession>A0A5M9HFQ1</accession>
<comment type="caution">
    <text evidence="1">The sequence shown here is derived from an EMBL/GenBank/DDBJ whole genome shotgun (WGS) entry which is preliminary data.</text>
</comment>
<evidence type="ECO:0000313" key="1">
    <source>
        <dbReference type="EMBL" id="KAA8483747.1"/>
    </source>
</evidence>
<dbReference type="EMBL" id="VWNE01000010">
    <property type="protein sequence ID" value="KAA8483747.1"/>
    <property type="molecule type" value="Genomic_DNA"/>
</dbReference>
<gene>
    <name evidence="1" type="ORF">F1649_07615</name>
</gene>
<keyword evidence="2" id="KW-1185">Reference proteome</keyword>
<dbReference type="RefSeq" id="WP_141814535.1">
    <property type="nucleotide sequence ID" value="NZ_VFPL01000001.1"/>
</dbReference>
<name>A0A5M9HFQ1_9SPHI</name>
<dbReference type="AlphaFoldDB" id="A0A5M9HFQ1"/>
<reference evidence="1 2" key="1">
    <citation type="submission" date="2019-09" db="EMBL/GenBank/DDBJ databases">
        <title>Pararcticibacter amylolyticus gen. nov., sp. nov., isolated from a rottenly hemp rope, and reclassification of Pedobacter tournemirensis as Pararcticibacter tournemirensis comb. nov.</title>
        <authorList>
            <person name="Cai Y."/>
        </authorList>
    </citation>
    <scope>NUCLEOTIDE SEQUENCE [LARGE SCALE GENOMIC DNA]</scope>
    <source>
        <strain evidence="1 2">TF5-37.2-LB10</strain>
    </source>
</reference>